<gene>
    <name evidence="3" type="ORF">SAMN03080617_02843</name>
</gene>
<sequence length="248" mass="27747">MKKIFTLSLAFFLFQFVQAQESETKAKSPIGGRPNIPNDLNIEFGFNLLTNRPADIETNFIGSRTFNVSYQFPINILGDKSGFTLNPGFGIGTDKYQFANDQNLFINPTLGAESSRLLGVTEVYGKTISINKNNLAVNYLEIPLELRYHINKNNYSKSFRFSIGGKVGYLYNAHTKISYESDAMGTRKIKDSQNFGLEKIRYAVSIKAGSPGFYVWGNFYLNDVWQAGRGPFATEASQINFGLAVSVF</sequence>
<feature type="signal peptide" evidence="1">
    <location>
        <begin position="1"/>
        <end position="19"/>
    </location>
</feature>
<feature type="chain" id="PRO_5011648892" evidence="1">
    <location>
        <begin position="20"/>
        <end position="248"/>
    </location>
</feature>
<dbReference type="STRING" id="279824.SAMN03080617_02843"/>
<evidence type="ECO:0000313" key="4">
    <source>
        <dbReference type="Proteomes" id="UP000198756"/>
    </source>
</evidence>
<keyword evidence="4" id="KW-1185">Reference proteome</keyword>
<protein>
    <submittedName>
        <fullName evidence="3">Outer membrane protein beta-barrel domain-containing protein</fullName>
    </submittedName>
</protein>
<dbReference type="Proteomes" id="UP000198756">
    <property type="component" value="Unassembled WGS sequence"/>
</dbReference>
<name>A0A1G5YTG8_9BACT</name>
<reference evidence="4" key="1">
    <citation type="submission" date="2016-10" db="EMBL/GenBank/DDBJ databases">
        <authorList>
            <person name="Varghese N."/>
            <person name="Submissions S."/>
        </authorList>
    </citation>
    <scope>NUCLEOTIDE SEQUENCE [LARGE SCALE GENOMIC DNA]</scope>
    <source>
        <strain evidence="4">DSM 22703</strain>
    </source>
</reference>
<dbReference type="OrthoDB" id="959017at2"/>
<feature type="domain" description="Outer membrane protein beta-barrel" evidence="2">
    <location>
        <begin position="39"/>
        <end position="216"/>
    </location>
</feature>
<dbReference type="AlphaFoldDB" id="A0A1G5YTG8"/>
<dbReference type="Pfam" id="PF13568">
    <property type="entry name" value="OMP_b-brl_2"/>
    <property type="match status" value="1"/>
</dbReference>
<dbReference type="RefSeq" id="WP_092731079.1">
    <property type="nucleotide sequence ID" value="NZ_FMXE01000020.1"/>
</dbReference>
<organism evidence="3 4">
    <name type="scientific">Algoriphagus alkaliphilus</name>
    <dbReference type="NCBI Taxonomy" id="279824"/>
    <lineage>
        <taxon>Bacteria</taxon>
        <taxon>Pseudomonadati</taxon>
        <taxon>Bacteroidota</taxon>
        <taxon>Cytophagia</taxon>
        <taxon>Cytophagales</taxon>
        <taxon>Cyclobacteriaceae</taxon>
        <taxon>Algoriphagus</taxon>
    </lineage>
</organism>
<evidence type="ECO:0000256" key="1">
    <source>
        <dbReference type="SAM" id="SignalP"/>
    </source>
</evidence>
<keyword evidence="1" id="KW-0732">Signal</keyword>
<dbReference type="InterPro" id="IPR025665">
    <property type="entry name" value="Beta-barrel_OMP_2"/>
</dbReference>
<dbReference type="EMBL" id="FMXE01000020">
    <property type="protein sequence ID" value="SDA85928.1"/>
    <property type="molecule type" value="Genomic_DNA"/>
</dbReference>
<proteinExistence type="predicted"/>
<evidence type="ECO:0000259" key="2">
    <source>
        <dbReference type="Pfam" id="PF13568"/>
    </source>
</evidence>
<accession>A0A1G5YTG8</accession>
<evidence type="ECO:0000313" key="3">
    <source>
        <dbReference type="EMBL" id="SDA85928.1"/>
    </source>
</evidence>